<organism evidence="1">
    <name type="scientific">Vecturithrix granuli</name>
    <dbReference type="NCBI Taxonomy" id="1499967"/>
    <lineage>
        <taxon>Bacteria</taxon>
        <taxon>Candidatus Moduliflexota</taxon>
        <taxon>Candidatus Vecturitrichia</taxon>
        <taxon>Candidatus Vecturitrichales</taxon>
        <taxon>Candidatus Vecturitrichaceae</taxon>
        <taxon>Candidatus Vecturithrix</taxon>
    </lineage>
</organism>
<evidence type="ECO:0000313" key="2">
    <source>
        <dbReference type="Proteomes" id="UP000030661"/>
    </source>
</evidence>
<dbReference type="STRING" id="1499967.U27_05626"/>
<dbReference type="AlphaFoldDB" id="A0A081C247"/>
<dbReference type="HOGENOM" id="CLU_495948_0_0_0"/>
<accession>A0A081C247</accession>
<reference evidence="1" key="1">
    <citation type="journal article" date="2015" name="PeerJ">
        <title>First genomic representation of candidate bacterial phylum KSB3 points to enhanced environmental sensing as a trigger of wastewater bulking.</title>
        <authorList>
            <person name="Sekiguchi Y."/>
            <person name="Ohashi A."/>
            <person name="Parks D.H."/>
            <person name="Yamauchi T."/>
            <person name="Tyson G.W."/>
            <person name="Hugenholtz P."/>
        </authorList>
    </citation>
    <scope>NUCLEOTIDE SEQUENCE [LARGE SCALE GENOMIC DNA]</scope>
</reference>
<dbReference type="eggNOG" id="ENOG502Z9ZI">
    <property type="taxonomic scope" value="Bacteria"/>
</dbReference>
<name>A0A081C247_VECG1</name>
<evidence type="ECO:0000313" key="1">
    <source>
        <dbReference type="EMBL" id="GAK58652.1"/>
    </source>
</evidence>
<dbReference type="Proteomes" id="UP000030661">
    <property type="component" value="Unassembled WGS sequence"/>
</dbReference>
<proteinExistence type="predicted"/>
<protein>
    <submittedName>
        <fullName evidence="1">Uncharacterized protein</fullName>
    </submittedName>
</protein>
<dbReference type="EMBL" id="DF820468">
    <property type="protein sequence ID" value="GAK58652.1"/>
    <property type="molecule type" value="Genomic_DNA"/>
</dbReference>
<keyword evidence="2" id="KW-1185">Reference proteome</keyword>
<gene>
    <name evidence="1" type="ORF">U27_05626</name>
</gene>
<sequence>MQNRCQHAYFSKKMCILTTLVLLGALGVSGMLIAYRTKTQIRDLFRMNKELQEQNYYMAEFEFKMLGLAYHLDKGHYYTSLSLLNRLHAQLQSREHLIKMPEFTSKEDEFEFYLNLQNPRTGAFMDDSYPLCTYHGPTENVLLHLDALARDIGRPLRLKYPLKYLDEINTPEKLIAFLDEVSTVGWIASKFPQTTFHNARDLLSLASDPVNYHENEVDFVIQNNKLYQFSPEWKQAMLRWFWEHQDSETGLWGPKSKHGKLVKKDLNNTASIIKAFVDKQGNTIHKSFPLRYKRELFDSVLAALSDPVPRDDELDELHEWNLKTPKSIALLTRYIWQDASQEQKEKARELIENFIRIKCEKYYIPQEGAFSYYPGGDHATLDGTQGFFIFKDIGAFSWEKQQELWGAPAENIIDSGVHEISELTQHAIEAIAQAEPINSLRFYRGEPDYTDLFSDVFAVVYPRKTSVLDMMDFVRHIKRWIEITPQTMGNWVSKAEIRSQLASLPIEETPVYEERIPYERVHEVLQQHAELVVIGFDVLQIPRYKIVYISR</sequence>